<dbReference type="Pfam" id="PF00581">
    <property type="entry name" value="Rhodanese"/>
    <property type="match status" value="1"/>
</dbReference>
<feature type="chain" id="PRO_5043734645" evidence="1">
    <location>
        <begin position="33"/>
        <end position="137"/>
    </location>
</feature>
<dbReference type="Gene3D" id="3.40.250.10">
    <property type="entry name" value="Rhodanese-like domain"/>
    <property type="match status" value="1"/>
</dbReference>
<evidence type="ECO:0000259" key="2">
    <source>
        <dbReference type="PROSITE" id="PS50206"/>
    </source>
</evidence>
<protein>
    <submittedName>
        <fullName evidence="3">Rhodanese-like domain-containing protein</fullName>
    </submittedName>
</protein>
<proteinExistence type="predicted"/>
<dbReference type="CDD" id="cd00158">
    <property type="entry name" value="RHOD"/>
    <property type="match status" value="1"/>
</dbReference>
<organism evidence="3 4">
    <name type="scientific">Brumicola blandensis</name>
    <dbReference type="NCBI Taxonomy" id="3075611"/>
    <lineage>
        <taxon>Bacteria</taxon>
        <taxon>Pseudomonadati</taxon>
        <taxon>Pseudomonadota</taxon>
        <taxon>Gammaproteobacteria</taxon>
        <taxon>Alteromonadales</taxon>
        <taxon>Alteromonadaceae</taxon>
        <taxon>Brumicola</taxon>
    </lineage>
</organism>
<sequence>MRQNKQSLFFTINTFLKTTLSLLMFLSFCAYSSQDISPDELLKMDKGERLLLDVRTIQEYSEAHIPNSVNIPVNEIETSLDRLSEFKDFPIVVYCRSGFRAGKAIKMLEENGFNKVFHLEGDMSGWQEDKRAVNSLK</sequence>
<feature type="domain" description="Rhodanese" evidence="2">
    <location>
        <begin position="45"/>
        <end position="135"/>
    </location>
</feature>
<keyword evidence="4" id="KW-1185">Reference proteome</keyword>
<name>A0AAW8R8G3_9ALTE</name>
<dbReference type="PANTHER" id="PTHR43031">
    <property type="entry name" value="FAD-DEPENDENT OXIDOREDUCTASE"/>
    <property type="match status" value="1"/>
</dbReference>
<comment type="caution">
    <text evidence="3">The sequence shown here is derived from an EMBL/GenBank/DDBJ whole genome shotgun (WGS) entry which is preliminary data.</text>
</comment>
<gene>
    <name evidence="3" type="ORF">RM544_16400</name>
</gene>
<dbReference type="SMART" id="SM00450">
    <property type="entry name" value="RHOD"/>
    <property type="match status" value="1"/>
</dbReference>
<dbReference type="PROSITE" id="PS50206">
    <property type="entry name" value="RHODANESE_3"/>
    <property type="match status" value="1"/>
</dbReference>
<dbReference type="InterPro" id="IPR036873">
    <property type="entry name" value="Rhodanese-like_dom_sf"/>
</dbReference>
<dbReference type="InterPro" id="IPR001763">
    <property type="entry name" value="Rhodanese-like_dom"/>
</dbReference>
<dbReference type="AlphaFoldDB" id="A0AAW8R8G3"/>
<accession>A0AAW8R8G3</accession>
<dbReference type="PANTHER" id="PTHR43031:SF1">
    <property type="entry name" value="PYRIDINE NUCLEOTIDE-DISULPHIDE OXIDOREDUCTASE"/>
    <property type="match status" value="1"/>
</dbReference>
<reference evidence="3 4" key="1">
    <citation type="submission" date="2023-09" db="EMBL/GenBank/DDBJ databases">
        <authorList>
            <person name="Rey-Velasco X."/>
        </authorList>
    </citation>
    <scope>NUCLEOTIDE SEQUENCE [LARGE SCALE GENOMIC DNA]</scope>
    <source>
        <strain evidence="3 4">W409</strain>
    </source>
</reference>
<keyword evidence="1" id="KW-0732">Signal</keyword>
<evidence type="ECO:0000313" key="3">
    <source>
        <dbReference type="EMBL" id="MDT0584130.1"/>
    </source>
</evidence>
<dbReference type="EMBL" id="JAVRIE010000007">
    <property type="protein sequence ID" value="MDT0584130.1"/>
    <property type="molecule type" value="Genomic_DNA"/>
</dbReference>
<dbReference type="Proteomes" id="UP001249020">
    <property type="component" value="Unassembled WGS sequence"/>
</dbReference>
<dbReference type="InterPro" id="IPR050229">
    <property type="entry name" value="GlpE_sulfurtransferase"/>
</dbReference>
<evidence type="ECO:0000313" key="4">
    <source>
        <dbReference type="Proteomes" id="UP001249020"/>
    </source>
</evidence>
<dbReference type="RefSeq" id="WP_311362891.1">
    <property type="nucleotide sequence ID" value="NZ_JAVRIE010000007.1"/>
</dbReference>
<feature type="signal peptide" evidence="1">
    <location>
        <begin position="1"/>
        <end position="32"/>
    </location>
</feature>
<evidence type="ECO:0000256" key="1">
    <source>
        <dbReference type="SAM" id="SignalP"/>
    </source>
</evidence>
<dbReference type="SUPFAM" id="SSF52821">
    <property type="entry name" value="Rhodanese/Cell cycle control phosphatase"/>
    <property type="match status" value="1"/>
</dbReference>